<organism evidence="2 3">
    <name type="scientific">Xyrichtys novacula</name>
    <name type="common">Pearly razorfish</name>
    <name type="synonym">Hemipteronotus novacula</name>
    <dbReference type="NCBI Taxonomy" id="13765"/>
    <lineage>
        <taxon>Eukaryota</taxon>
        <taxon>Metazoa</taxon>
        <taxon>Chordata</taxon>
        <taxon>Craniata</taxon>
        <taxon>Vertebrata</taxon>
        <taxon>Euteleostomi</taxon>
        <taxon>Actinopterygii</taxon>
        <taxon>Neopterygii</taxon>
        <taxon>Teleostei</taxon>
        <taxon>Neoteleostei</taxon>
        <taxon>Acanthomorphata</taxon>
        <taxon>Eupercaria</taxon>
        <taxon>Labriformes</taxon>
        <taxon>Labridae</taxon>
        <taxon>Xyrichtys</taxon>
    </lineage>
</organism>
<evidence type="ECO:0000313" key="3">
    <source>
        <dbReference type="Proteomes" id="UP001178508"/>
    </source>
</evidence>
<keyword evidence="3" id="KW-1185">Reference proteome</keyword>
<feature type="compositionally biased region" description="Basic residues" evidence="1">
    <location>
        <begin position="28"/>
        <end position="38"/>
    </location>
</feature>
<sequence length="129" mass="15300">MAGCSVVNPAAWWLRRLVTLASRRSRLPIKRQRFPHKQGQRDWNHRELESMSLNQRRKGGEDKLGDVTAETQRYWVEHEANAEKMSGRDIKREGEETLMDPRRKGLELMIEHFSMKSHRVERLHILTND</sequence>
<proteinExistence type="predicted"/>
<dbReference type="Proteomes" id="UP001178508">
    <property type="component" value="Chromosome 8"/>
</dbReference>
<feature type="region of interest" description="Disordered" evidence="1">
    <location>
        <begin position="28"/>
        <end position="64"/>
    </location>
</feature>
<dbReference type="AlphaFoldDB" id="A0AAV1FPQ3"/>
<reference evidence="2" key="1">
    <citation type="submission" date="2023-08" db="EMBL/GenBank/DDBJ databases">
        <authorList>
            <person name="Alioto T."/>
            <person name="Alioto T."/>
            <person name="Gomez Garrido J."/>
        </authorList>
    </citation>
    <scope>NUCLEOTIDE SEQUENCE</scope>
</reference>
<evidence type="ECO:0000313" key="2">
    <source>
        <dbReference type="EMBL" id="CAJ1062686.1"/>
    </source>
</evidence>
<name>A0AAV1FPQ3_XYRNO</name>
<evidence type="ECO:0000256" key="1">
    <source>
        <dbReference type="SAM" id="MobiDB-lite"/>
    </source>
</evidence>
<dbReference type="EMBL" id="OY660871">
    <property type="protein sequence ID" value="CAJ1062686.1"/>
    <property type="molecule type" value="Genomic_DNA"/>
</dbReference>
<gene>
    <name evidence="2" type="ORF">XNOV1_A027918</name>
</gene>
<accession>A0AAV1FPQ3</accession>
<protein>
    <submittedName>
        <fullName evidence="2">Uncharacterized protein</fullName>
    </submittedName>
</protein>
<feature type="compositionally biased region" description="Basic and acidic residues" evidence="1">
    <location>
        <begin position="39"/>
        <end position="49"/>
    </location>
</feature>